<dbReference type="PANTHER" id="PTHR11547:SF38">
    <property type="entry name" value="ARGININE KINASE 1-RELATED"/>
    <property type="match status" value="1"/>
</dbReference>
<evidence type="ECO:0000313" key="7">
    <source>
        <dbReference type="EMBL" id="HJC66210.1"/>
    </source>
</evidence>
<proteinExistence type="inferred from homology"/>
<dbReference type="GO" id="GO:0046314">
    <property type="term" value="P:phosphocreatine biosynthetic process"/>
    <property type="evidence" value="ECO:0007669"/>
    <property type="project" value="InterPro"/>
</dbReference>
<dbReference type="GO" id="GO:0005524">
    <property type="term" value="F:ATP binding"/>
    <property type="evidence" value="ECO:0007669"/>
    <property type="project" value="UniProtKB-UniRule"/>
</dbReference>
<sequence length="345" mass="39487">MSKWYEETEYSGSNVVYSRIRLSRNWDEHPFPSRMSREERQKAVEVLAEGLRDYAGQDQKGWTYRNFGQMSDLERQSLKERRILNGTAASQKEPGGLLLTENESRSMILCGDDHMRLQLLGKGLKLDELWRQADQIDDWINERFPYAFDDKYGYLTAFPTNVGTGLRACAVLHLPALSRVKKFQSVVADMSRFGTAIRGICGEEGDNYGGFYEISNQRTLGLSEREIVELVTKAALQLNSQENRVRKASLNTQRKDKEDEAYKSYGVLKYARKITEKDARIFLSILMEAEAGGLIHFKRPVSFYHLIWSSKPANLRIGADRPLDQEELDEARAVLIREGLPEISA</sequence>
<organism evidence="7 8">
    <name type="scientific">Candidatus Enterocloster excrementigallinarum</name>
    <dbReference type="NCBI Taxonomy" id="2838558"/>
    <lineage>
        <taxon>Bacteria</taxon>
        <taxon>Bacillati</taxon>
        <taxon>Bacillota</taxon>
        <taxon>Clostridia</taxon>
        <taxon>Lachnospirales</taxon>
        <taxon>Lachnospiraceae</taxon>
        <taxon>Enterocloster</taxon>
    </lineage>
</organism>
<dbReference type="InterPro" id="IPR000749">
    <property type="entry name" value="ATP-guanido_PTrfase"/>
</dbReference>
<evidence type="ECO:0000256" key="5">
    <source>
        <dbReference type="PROSITE-ProRule" id="PRU00843"/>
    </source>
</evidence>
<feature type="domain" description="Phosphagen kinase C-terminal" evidence="6">
    <location>
        <begin position="14"/>
        <end position="245"/>
    </location>
</feature>
<evidence type="ECO:0000259" key="6">
    <source>
        <dbReference type="PROSITE" id="PS51510"/>
    </source>
</evidence>
<dbReference type="InterPro" id="IPR014746">
    <property type="entry name" value="Gln_synth/guanido_kin_cat_dom"/>
</dbReference>
<dbReference type="CDD" id="cd07930">
    <property type="entry name" value="bacterial_phosphagen_kinase"/>
    <property type="match status" value="1"/>
</dbReference>
<dbReference type="SUPFAM" id="SSF55931">
    <property type="entry name" value="Glutamine synthetase/guanido kinase"/>
    <property type="match status" value="1"/>
</dbReference>
<feature type="binding site" evidence="5">
    <location>
        <begin position="17"/>
        <end position="21"/>
    </location>
    <ligand>
        <name>ATP</name>
        <dbReference type="ChEBI" id="CHEBI:30616"/>
    </ligand>
</feature>
<dbReference type="PANTHER" id="PTHR11547">
    <property type="entry name" value="ARGININE OR CREATINE KINASE"/>
    <property type="match status" value="1"/>
</dbReference>
<name>A0A9D2PVU8_9FIRM</name>
<dbReference type="PROSITE" id="PS51510">
    <property type="entry name" value="PHOSPHAGEN_KINASE_C"/>
    <property type="match status" value="1"/>
</dbReference>
<dbReference type="AlphaFoldDB" id="A0A9D2PVU8"/>
<comment type="similarity">
    <text evidence="5">Belongs to the ATP:guanido phosphotransferase family.</text>
</comment>
<feature type="binding site" evidence="5">
    <location>
        <begin position="167"/>
        <end position="171"/>
    </location>
    <ligand>
        <name>ATP</name>
        <dbReference type="ChEBI" id="CHEBI:30616"/>
    </ligand>
</feature>
<evidence type="ECO:0000256" key="1">
    <source>
        <dbReference type="ARBA" id="ARBA00022679"/>
    </source>
</evidence>
<evidence type="ECO:0000256" key="2">
    <source>
        <dbReference type="ARBA" id="ARBA00022741"/>
    </source>
</evidence>
<protein>
    <submittedName>
        <fullName evidence="7">ATP--guanido phosphotransferase</fullName>
    </submittedName>
</protein>
<feature type="binding site" evidence="5">
    <location>
        <begin position="198"/>
        <end position="203"/>
    </location>
    <ligand>
        <name>ATP</name>
        <dbReference type="ChEBI" id="CHEBI:30616"/>
    </ligand>
</feature>
<comment type="caution">
    <text evidence="5">Lacks conserved residue(s) required for the propagation of feature annotation.</text>
</comment>
<feature type="binding site" evidence="5">
    <location>
        <position position="116"/>
    </location>
    <ligand>
        <name>ATP</name>
        <dbReference type="ChEBI" id="CHEBI:30616"/>
    </ligand>
</feature>
<comment type="caution">
    <text evidence="7">The sequence shown here is derived from an EMBL/GenBank/DDBJ whole genome shotgun (WGS) entry which is preliminary data.</text>
</comment>
<dbReference type="Gene3D" id="3.30.590.10">
    <property type="entry name" value="Glutamine synthetase/guanido kinase, catalytic domain"/>
    <property type="match status" value="1"/>
</dbReference>
<evidence type="ECO:0000313" key="8">
    <source>
        <dbReference type="Proteomes" id="UP000823863"/>
    </source>
</evidence>
<evidence type="ECO:0000256" key="3">
    <source>
        <dbReference type="ARBA" id="ARBA00022777"/>
    </source>
</evidence>
<gene>
    <name evidence="7" type="ORF">H9931_05740</name>
</gene>
<dbReference type="Pfam" id="PF00217">
    <property type="entry name" value="ATP-gua_Ptrans"/>
    <property type="match status" value="1"/>
</dbReference>
<dbReference type="EMBL" id="DWWB01000029">
    <property type="protein sequence ID" value="HJC66210.1"/>
    <property type="molecule type" value="Genomic_DNA"/>
</dbReference>
<reference evidence="7" key="2">
    <citation type="submission" date="2021-04" db="EMBL/GenBank/DDBJ databases">
        <authorList>
            <person name="Gilroy R."/>
        </authorList>
    </citation>
    <scope>NUCLEOTIDE SEQUENCE</scope>
    <source>
        <strain evidence="7">CHK198-12963</strain>
    </source>
</reference>
<reference evidence="7" key="1">
    <citation type="journal article" date="2021" name="PeerJ">
        <title>Extensive microbial diversity within the chicken gut microbiome revealed by metagenomics and culture.</title>
        <authorList>
            <person name="Gilroy R."/>
            <person name="Ravi A."/>
            <person name="Getino M."/>
            <person name="Pursley I."/>
            <person name="Horton D.L."/>
            <person name="Alikhan N.F."/>
            <person name="Baker D."/>
            <person name="Gharbi K."/>
            <person name="Hall N."/>
            <person name="Watson M."/>
            <person name="Adriaenssens E.M."/>
            <person name="Foster-Nyarko E."/>
            <person name="Jarju S."/>
            <person name="Secka A."/>
            <person name="Antonio M."/>
            <person name="Oren A."/>
            <person name="Chaudhuri R.R."/>
            <person name="La Ragione R."/>
            <person name="Hildebrand F."/>
            <person name="Pallen M.J."/>
        </authorList>
    </citation>
    <scope>NUCLEOTIDE SEQUENCE</scope>
    <source>
        <strain evidence="7">CHK198-12963</strain>
    </source>
</reference>
<accession>A0A9D2PVU8</accession>
<keyword evidence="1 5" id="KW-0808">Transferase</keyword>
<keyword evidence="3 5" id="KW-0418">Kinase</keyword>
<keyword evidence="2 5" id="KW-0547">Nucleotide-binding</keyword>
<dbReference type="GO" id="GO:0005615">
    <property type="term" value="C:extracellular space"/>
    <property type="evidence" value="ECO:0007669"/>
    <property type="project" value="TreeGrafter"/>
</dbReference>
<keyword evidence="4 5" id="KW-0067">ATP-binding</keyword>
<dbReference type="Proteomes" id="UP000823863">
    <property type="component" value="Unassembled WGS sequence"/>
</dbReference>
<dbReference type="InterPro" id="IPR023660">
    <property type="entry name" value="Arg_Kinase"/>
</dbReference>
<dbReference type="GO" id="GO:0004111">
    <property type="term" value="F:creatine kinase activity"/>
    <property type="evidence" value="ECO:0007669"/>
    <property type="project" value="InterPro"/>
</dbReference>
<dbReference type="InterPro" id="IPR022414">
    <property type="entry name" value="ATP-guanido_PTrfase_cat"/>
</dbReference>
<evidence type="ECO:0000256" key="4">
    <source>
        <dbReference type="ARBA" id="ARBA00022840"/>
    </source>
</evidence>